<feature type="signal peptide" evidence="1">
    <location>
        <begin position="1"/>
        <end position="22"/>
    </location>
</feature>
<proteinExistence type="predicted"/>
<dbReference type="AlphaFoldDB" id="B3QY16"/>
<evidence type="ECO:0008006" key="4">
    <source>
        <dbReference type="Google" id="ProtNLM"/>
    </source>
</evidence>
<organism evidence="2 3">
    <name type="scientific">Chloroherpeton thalassium (strain ATCC 35110 / GB-78)</name>
    <dbReference type="NCBI Taxonomy" id="517418"/>
    <lineage>
        <taxon>Bacteria</taxon>
        <taxon>Pseudomonadati</taxon>
        <taxon>Chlorobiota</taxon>
        <taxon>Chlorobiia</taxon>
        <taxon>Chlorobiales</taxon>
        <taxon>Chloroherpetonaceae</taxon>
        <taxon>Chloroherpeton</taxon>
    </lineage>
</organism>
<keyword evidence="1" id="KW-0732">Signal</keyword>
<reference evidence="2 3" key="1">
    <citation type="submission" date="2008-06" db="EMBL/GenBank/DDBJ databases">
        <title>Complete sequence of Chloroherpeton thalassium ATCC 35110.</title>
        <authorList>
            <consortium name="US DOE Joint Genome Institute"/>
            <person name="Lucas S."/>
            <person name="Copeland A."/>
            <person name="Lapidus A."/>
            <person name="Glavina del Rio T."/>
            <person name="Dalin E."/>
            <person name="Tice H."/>
            <person name="Bruce D."/>
            <person name="Goodwin L."/>
            <person name="Pitluck S."/>
            <person name="Schmutz J."/>
            <person name="Larimer F."/>
            <person name="Land M."/>
            <person name="Hauser L."/>
            <person name="Kyrpides N."/>
            <person name="Mikhailova N."/>
            <person name="Liu Z."/>
            <person name="Li T."/>
            <person name="Zhao F."/>
            <person name="Overmann J."/>
            <person name="Bryant D.A."/>
            <person name="Richardson P."/>
        </authorList>
    </citation>
    <scope>NUCLEOTIDE SEQUENCE [LARGE SCALE GENOMIC DNA]</scope>
    <source>
        <strain evidence="3">ATCC 35110 / GB-78</strain>
    </source>
</reference>
<accession>B3QY16</accession>
<name>B3QY16_CHLT3</name>
<feature type="chain" id="PRO_5002795915" description="Lipoprotein" evidence="1">
    <location>
        <begin position="23"/>
        <end position="173"/>
    </location>
</feature>
<dbReference type="KEGG" id="cts:Ctha_1080"/>
<dbReference type="EMBL" id="CP001100">
    <property type="protein sequence ID" value="ACF13544.1"/>
    <property type="molecule type" value="Genomic_DNA"/>
</dbReference>
<gene>
    <name evidence="2" type="ordered locus">Ctha_1080</name>
</gene>
<dbReference type="PANTHER" id="PTHR35462:SF2">
    <property type="entry name" value="TRANSMEMBRANE PROTEIN"/>
    <property type="match status" value="1"/>
</dbReference>
<dbReference type="eggNOG" id="COG5544">
    <property type="taxonomic scope" value="Bacteria"/>
</dbReference>
<evidence type="ECO:0000256" key="1">
    <source>
        <dbReference type="SAM" id="SignalP"/>
    </source>
</evidence>
<dbReference type="Proteomes" id="UP000001208">
    <property type="component" value="Chromosome"/>
</dbReference>
<keyword evidence="3" id="KW-1185">Reference proteome</keyword>
<dbReference type="PANTHER" id="PTHR35462">
    <property type="match status" value="1"/>
</dbReference>
<protein>
    <recommendedName>
        <fullName evidence="4">Lipoprotein</fullName>
    </recommendedName>
</protein>
<evidence type="ECO:0000313" key="2">
    <source>
        <dbReference type="EMBL" id="ACF13544.1"/>
    </source>
</evidence>
<dbReference type="HOGENOM" id="CLU_1544885_0_0_10"/>
<dbReference type="STRING" id="517418.Ctha_1080"/>
<dbReference type="OrthoDB" id="5625403at2"/>
<evidence type="ECO:0000313" key="3">
    <source>
        <dbReference type="Proteomes" id="UP000001208"/>
    </source>
</evidence>
<sequence length="173" mass="19348">MTRYSCLATLIFMIFLTNSAHAFEKHYFCDSEPDNATYAFRKLGERHFLPGSFFVWPVSQDSLLQVGSANTEALPSPIDYKEIALKNDRWFGHDKLLHFSYSFVFTVGLKTLGDNLLGFDQSAATISGAGLTFFLGFGKEVNDNRNPRNIFSVKDLVADVLGIAAGILFLQLF</sequence>